<protein>
    <submittedName>
        <fullName evidence="1">Uncharacterized protein</fullName>
    </submittedName>
</protein>
<accession>A0A1M6TQU3</accession>
<proteinExistence type="predicted"/>
<dbReference type="Proteomes" id="UP000184465">
    <property type="component" value="Unassembled WGS sequence"/>
</dbReference>
<name>A0A1M6TQU3_PARC5</name>
<gene>
    <name evidence="1" type="ORF">SAMN02745912_03765</name>
</gene>
<reference evidence="2" key="1">
    <citation type="submission" date="2016-11" db="EMBL/GenBank/DDBJ databases">
        <authorList>
            <person name="Varghese N."/>
            <person name="Submissions S."/>
        </authorList>
    </citation>
    <scope>NUCLEOTIDE SEQUENCE [LARGE SCALE GENOMIC DNA]</scope>
    <source>
        <strain evidence="2">DSM 15212 / CIP 107654 / DViRD3</strain>
    </source>
</reference>
<dbReference type="AlphaFoldDB" id="A0A1M6TQU3"/>
<keyword evidence="2" id="KW-1185">Reference proteome</keyword>
<evidence type="ECO:0000313" key="2">
    <source>
        <dbReference type="Proteomes" id="UP000184465"/>
    </source>
</evidence>
<dbReference type="EMBL" id="FRAG01000102">
    <property type="protein sequence ID" value="SHK59280.1"/>
    <property type="molecule type" value="Genomic_DNA"/>
</dbReference>
<sequence length="47" mass="5782">MDRKDEWEKEWGWGKIVKNFKIHDDKSLFDGHNNCQKKINFFHFANV</sequence>
<organism evidence="1 2">
    <name type="scientific">Paramaledivibacter caminithermalis (strain DSM 15212 / CIP 107654 / DViRD3)</name>
    <name type="common">Clostridium caminithermale</name>
    <dbReference type="NCBI Taxonomy" id="1121301"/>
    <lineage>
        <taxon>Bacteria</taxon>
        <taxon>Bacillati</taxon>
        <taxon>Bacillota</taxon>
        <taxon>Clostridia</taxon>
        <taxon>Peptostreptococcales</taxon>
        <taxon>Caminicellaceae</taxon>
        <taxon>Paramaledivibacter</taxon>
    </lineage>
</organism>
<evidence type="ECO:0000313" key="1">
    <source>
        <dbReference type="EMBL" id="SHK59280.1"/>
    </source>
</evidence>